<accession>A0AA97ERT6</accession>
<sequence length="132" mass="15662">MNNLFKKRELNFLVQLIVLSALLFGIHAYLNLHFAKNAVLFFPLWHIYVFHLVTVVIIYTLINYRESIGKTEVFNAFILGMLLKMILAMVFLLPWILAKPEQKIYDLINFFIPYFIFLAFEVYAVTRLLQKK</sequence>
<name>A0AA97ERT6_9FLAO</name>
<proteinExistence type="predicted"/>
<keyword evidence="1" id="KW-0472">Membrane</keyword>
<feature type="transmembrane region" description="Helical" evidence="1">
    <location>
        <begin position="42"/>
        <end position="62"/>
    </location>
</feature>
<dbReference type="KEGG" id="hws:RNZ46_07325"/>
<evidence type="ECO:0000313" key="3">
    <source>
        <dbReference type="Proteomes" id="UP001302486"/>
    </source>
</evidence>
<organism evidence="2 3">
    <name type="scientific">Hwangdonia lutea</name>
    <dbReference type="NCBI Taxonomy" id="3075823"/>
    <lineage>
        <taxon>Bacteria</taxon>
        <taxon>Pseudomonadati</taxon>
        <taxon>Bacteroidota</taxon>
        <taxon>Flavobacteriia</taxon>
        <taxon>Flavobacteriales</taxon>
        <taxon>Flavobacteriaceae</taxon>
        <taxon>Hwangdonia</taxon>
    </lineage>
</organism>
<protein>
    <submittedName>
        <fullName evidence="2">Uncharacterized protein</fullName>
    </submittedName>
</protein>
<dbReference type="EMBL" id="CP136521">
    <property type="protein sequence ID" value="WOD45070.1"/>
    <property type="molecule type" value="Genomic_DNA"/>
</dbReference>
<keyword evidence="1" id="KW-1133">Transmembrane helix</keyword>
<reference evidence="3" key="1">
    <citation type="submission" date="2024-06" db="EMBL/GenBank/DDBJ databases">
        <title>Hwangdonia haimaensis gen. nov., sp. nov., a member of the family Flavobacteriaceae isolated from the haima cold seep.</title>
        <authorList>
            <person name="Li J."/>
        </authorList>
    </citation>
    <scope>NUCLEOTIDE SEQUENCE [LARGE SCALE GENOMIC DNA]</scope>
    <source>
        <strain evidence="3">SCSIO 19198</strain>
    </source>
</reference>
<keyword evidence="3" id="KW-1185">Reference proteome</keyword>
<feature type="transmembrane region" description="Helical" evidence="1">
    <location>
        <begin position="110"/>
        <end position="129"/>
    </location>
</feature>
<dbReference type="Proteomes" id="UP001302486">
    <property type="component" value="Chromosome"/>
</dbReference>
<keyword evidence="1" id="KW-0812">Transmembrane</keyword>
<feature type="transmembrane region" description="Helical" evidence="1">
    <location>
        <begin position="74"/>
        <end position="98"/>
    </location>
</feature>
<gene>
    <name evidence="2" type="ORF">RNZ46_07325</name>
</gene>
<feature type="transmembrane region" description="Helical" evidence="1">
    <location>
        <begin position="12"/>
        <end position="30"/>
    </location>
</feature>
<evidence type="ECO:0000256" key="1">
    <source>
        <dbReference type="SAM" id="Phobius"/>
    </source>
</evidence>
<dbReference type="RefSeq" id="WP_316984727.1">
    <property type="nucleotide sequence ID" value="NZ_CP136521.1"/>
</dbReference>
<dbReference type="AlphaFoldDB" id="A0AA97ERT6"/>
<evidence type="ECO:0000313" key="2">
    <source>
        <dbReference type="EMBL" id="WOD45070.1"/>
    </source>
</evidence>